<dbReference type="SUPFAM" id="SSF48452">
    <property type="entry name" value="TPR-like"/>
    <property type="match status" value="1"/>
</dbReference>
<dbReference type="InterPro" id="IPR019734">
    <property type="entry name" value="TPR_rpt"/>
</dbReference>
<organism evidence="1">
    <name type="scientific">marine metagenome</name>
    <dbReference type="NCBI Taxonomy" id="408172"/>
    <lineage>
        <taxon>unclassified sequences</taxon>
        <taxon>metagenomes</taxon>
        <taxon>ecological metagenomes</taxon>
    </lineage>
</organism>
<gene>
    <name evidence="1" type="ORF">METZ01_LOCUS188032</name>
</gene>
<accession>A0A382D9R0</accession>
<evidence type="ECO:0000313" key="1">
    <source>
        <dbReference type="EMBL" id="SVB35178.1"/>
    </source>
</evidence>
<dbReference type="InterPro" id="IPR011990">
    <property type="entry name" value="TPR-like_helical_dom_sf"/>
</dbReference>
<dbReference type="AlphaFoldDB" id="A0A382D9R0"/>
<dbReference type="EMBL" id="UINC01038324">
    <property type="protein sequence ID" value="SVB35178.1"/>
    <property type="molecule type" value="Genomic_DNA"/>
</dbReference>
<proteinExistence type="predicted"/>
<reference evidence="1" key="1">
    <citation type="submission" date="2018-05" db="EMBL/GenBank/DDBJ databases">
        <authorList>
            <person name="Lanie J.A."/>
            <person name="Ng W.-L."/>
            <person name="Kazmierczak K.M."/>
            <person name="Andrzejewski T.M."/>
            <person name="Davidsen T.M."/>
            <person name="Wayne K.J."/>
            <person name="Tettelin H."/>
            <person name="Glass J.I."/>
            <person name="Rusch D."/>
            <person name="Podicherti R."/>
            <person name="Tsui H.-C.T."/>
            <person name="Winkler M.E."/>
        </authorList>
    </citation>
    <scope>NUCLEOTIDE SEQUENCE</scope>
</reference>
<dbReference type="PROSITE" id="PS50005">
    <property type="entry name" value="TPR"/>
    <property type="match status" value="1"/>
</dbReference>
<sequence>MELVRTVDKNKIKREKAQQAVDLALDGLWAEARSLNEDILQYFPDDIEAMNRLAKANLELGNLSTAKKNFEKVLYLSPYNSIAKKNLDRLYLLPKRKTTSRNTKKVAPKLLLEKNGRTGITVLRTCASQDILAHVASGDLVTLEVSNESLRVLNSDGITLGYVETKLASRLVKLIGKGNCYDAAVLSATPAKVSVVIREIYRHPSLLGVISFPAVSKEEYPSGINNVLLRYEIEKESDDEDDDDTLEISWAEDVINDDDGGDMSDNLRGHSIVIPFQEEDID</sequence>
<protein>
    <submittedName>
        <fullName evidence="1">Uncharacterized protein</fullName>
    </submittedName>
</protein>
<dbReference type="Gene3D" id="1.25.40.10">
    <property type="entry name" value="Tetratricopeptide repeat domain"/>
    <property type="match status" value="1"/>
</dbReference>
<name>A0A382D9R0_9ZZZZ</name>